<dbReference type="RefSeq" id="WP_310023100.1">
    <property type="nucleotide sequence ID" value="NZ_JAVDUM010000018.1"/>
</dbReference>
<name>A0ABU1SH49_9MICO</name>
<evidence type="ECO:0000313" key="1">
    <source>
        <dbReference type="EMBL" id="MDR6868877.1"/>
    </source>
</evidence>
<evidence type="ECO:0000313" key="2">
    <source>
        <dbReference type="Proteomes" id="UP001259347"/>
    </source>
</evidence>
<keyword evidence="2" id="KW-1185">Reference proteome</keyword>
<dbReference type="Proteomes" id="UP001259347">
    <property type="component" value="Unassembled WGS sequence"/>
</dbReference>
<dbReference type="EMBL" id="JAVDUM010000018">
    <property type="protein sequence ID" value="MDR6868877.1"/>
    <property type="molecule type" value="Genomic_DNA"/>
</dbReference>
<gene>
    <name evidence="1" type="ORF">J2Y69_003503</name>
</gene>
<reference evidence="1 2" key="1">
    <citation type="submission" date="2023-07" db="EMBL/GenBank/DDBJ databases">
        <title>Sorghum-associated microbial communities from plants grown in Nebraska, USA.</title>
        <authorList>
            <person name="Schachtman D."/>
        </authorList>
    </citation>
    <scope>NUCLEOTIDE SEQUENCE [LARGE SCALE GENOMIC DNA]</scope>
    <source>
        <strain evidence="1 2">2980</strain>
    </source>
</reference>
<accession>A0ABU1SH49</accession>
<organism evidence="1 2">
    <name type="scientific">Microbacterium resistens</name>
    <dbReference type="NCBI Taxonomy" id="156977"/>
    <lineage>
        <taxon>Bacteria</taxon>
        <taxon>Bacillati</taxon>
        <taxon>Actinomycetota</taxon>
        <taxon>Actinomycetes</taxon>
        <taxon>Micrococcales</taxon>
        <taxon>Microbacteriaceae</taxon>
        <taxon>Microbacterium</taxon>
    </lineage>
</organism>
<protein>
    <submittedName>
        <fullName evidence="1">Uncharacterized protein</fullName>
    </submittedName>
</protein>
<sequence length="163" mass="17700">MSSAGGSSAPMIDRILKGMREADARTYLLEDPKWDVAFVDFPIKPGEVSYTWSGGWPESSTSNAPTVTIACAPTNEAEKLRSRLHAADQGTPSDQVAQLRVGDKLDIQVFRRLEDGRLAVEFVDHETLVVVVVAADAPASGRMSFAAGGRDSLIDGWLRRVLR</sequence>
<proteinExistence type="predicted"/>
<comment type="caution">
    <text evidence="1">The sequence shown here is derived from an EMBL/GenBank/DDBJ whole genome shotgun (WGS) entry which is preliminary data.</text>
</comment>